<reference evidence="12" key="2">
    <citation type="submission" date="2020-12" db="EMBL/GenBank/DDBJ databases">
        <title>New Spironucleus salmonicida genome in near-complete chromosomes.</title>
        <authorList>
            <person name="Xu F."/>
            <person name="Kurt Z."/>
            <person name="Jimenez-Gonzalez A."/>
            <person name="Astvaldsson A."/>
            <person name="Andersson J.O."/>
            <person name="Svard S.G."/>
        </authorList>
    </citation>
    <scope>NUCLEOTIDE SEQUENCE</scope>
    <source>
        <strain evidence="12">ATCC 50377</strain>
    </source>
</reference>
<evidence type="ECO:0000313" key="11">
    <source>
        <dbReference type="EMBL" id="EST41946.1"/>
    </source>
</evidence>
<protein>
    <submittedName>
        <fullName evidence="11">Kinetochore protein nuf2</fullName>
    </submittedName>
</protein>
<evidence type="ECO:0000256" key="8">
    <source>
        <dbReference type="ARBA" id="ARBA00023328"/>
    </source>
</evidence>
<gene>
    <name evidence="11" type="ORF">SS50377_18250</name>
    <name evidence="12" type="ORF">SS50377_22562</name>
</gene>
<dbReference type="VEuPathDB" id="GiardiaDB:SS50377_22562"/>
<proteinExistence type="inferred from homology"/>
<keyword evidence="3" id="KW-0158">Chromosome</keyword>
<keyword evidence="7" id="KW-0131">Cell cycle</keyword>
<accession>V6LE26</accession>
<evidence type="ECO:0000256" key="9">
    <source>
        <dbReference type="SAM" id="Coils"/>
    </source>
</evidence>
<name>V6LE26_9EUKA</name>
<dbReference type="GO" id="GO:0031262">
    <property type="term" value="C:Ndc80 complex"/>
    <property type="evidence" value="ECO:0007669"/>
    <property type="project" value="InterPro"/>
</dbReference>
<comment type="subcellular location">
    <subcellularLocation>
        <location evidence="1">Chromosome</location>
        <location evidence="1">Centromere</location>
    </subcellularLocation>
</comment>
<comment type="similarity">
    <text evidence="2">Belongs to the NUF2 family.</text>
</comment>
<dbReference type="GO" id="GO:0051301">
    <property type="term" value="P:cell division"/>
    <property type="evidence" value="ECO:0007669"/>
    <property type="project" value="UniProtKB-KW"/>
</dbReference>
<evidence type="ECO:0000259" key="10">
    <source>
        <dbReference type="Pfam" id="PF03800"/>
    </source>
</evidence>
<feature type="domain" description="Kinetochore protein Nuf2 N-terminal" evidence="10">
    <location>
        <begin position="6"/>
        <end position="145"/>
    </location>
</feature>
<dbReference type="OrthoDB" id="8194677at2759"/>
<dbReference type="Pfam" id="PF03800">
    <property type="entry name" value="Nuf2"/>
    <property type="match status" value="1"/>
</dbReference>
<sequence>MQKPTLSFPLLSEVEILSILREADFQLTKQDLDKPNPDKIKQIYSFFVESCELRPVAEIQLLNQDKINNVFRISTQDVHSNSLPLLTLYVQLRDLFKNCQVNDFTLSDLTTPNKKRFTLFFSALTNFLRFKSMLCEIISDLVSKFQANKDNLSIFYLSLKEKQQEYQEIAGNHSQFKSQITDFSKCFQEKKYNLQKLLNELKSHLTQLQQLKSQQQSKVRESHNLENINQNLRSSIQQQQQKIIAPDAPLRITQELTQMMSEMEQIQPRRDELQKAILEAQQHILKQSQLMQDLETLEEFTEKSLFQNSQLGQLQEILGEAQSNFAALLEEKSDVEKFILVVKQQTAEIGQKDKQFLEVSARNDFNEVYGQLKKEQIFIDDEVCQSSDKLEELKIQVQELRDQIGGVKNNCVTSQKKLVDLANELLKGYVVQMSEMGKIMNQ</sequence>
<dbReference type="Gene3D" id="1.10.418.60">
    <property type="entry name" value="Ncd80 complex, Nuf2 subunit"/>
    <property type="match status" value="1"/>
</dbReference>
<dbReference type="InterPro" id="IPR038275">
    <property type="entry name" value="Nuf2_N_sf"/>
</dbReference>
<evidence type="ECO:0000256" key="2">
    <source>
        <dbReference type="ARBA" id="ARBA00005498"/>
    </source>
</evidence>
<keyword evidence="4" id="KW-0132">Cell division</keyword>
<organism evidence="11">
    <name type="scientific">Spironucleus salmonicida</name>
    <dbReference type="NCBI Taxonomy" id="348837"/>
    <lineage>
        <taxon>Eukaryota</taxon>
        <taxon>Metamonada</taxon>
        <taxon>Diplomonadida</taxon>
        <taxon>Hexamitidae</taxon>
        <taxon>Hexamitinae</taxon>
        <taxon>Spironucleus</taxon>
    </lineage>
</organism>
<keyword evidence="5" id="KW-0498">Mitosis</keyword>
<evidence type="ECO:0000313" key="13">
    <source>
        <dbReference type="Proteomes" id="UP000018208"/>
    </source>
</evidence>
<keyword evidence="6 9" id="KW-0175">Coiled coil</keyword>
<evidence type="ECO:0000313" key="12">
    <source>
        <dbReference type="EMBL" id="KAH0574946.1"/>
    </source>
</evidence>
<dbReference type="EMBL" id="KI546166">
    <property type="protein sequence ID" value="EST41946.1"/>
    <property type="molecule type" value="Genomic_DNA"/>
</dbReference>
<feature type="coiled-coil region" evidence="9">
    <location>
        <begin position="191"/>
        <end position="242"/>
    </location>
</feature>
<evidence type="ECO:0000256" key="4">
    <source>
        <dbReference type="ARBA" id="ARBA00022618"/>
    </source>
</evidence>
<dbReference type="AlphaFoldDB" id="V6LE26"/>
<dbReference type="EMBL" id="AUWU02000003">
    <property type="protein sequence ID" value="KAH0574946.1"/>
    <property type="molecule type" value="Genomic_DNA"/>
</dbReference>
<evidence type="ECO:0000256" key="3">
    <source>
        <dbReference type="ARBA" id="ARBA00022454"/>
    </source>
</evidence>
<evidence type="ECO:0000256" key="1">
    <source>
        <dbReference type="ARBA" id="ARBA00004584"/>
    </source>
</evidence>
<reference evidence="11 12" key="1">
    <citation type="journal article" date="2014" name="PLoS Genet.">
        <title>The Genome of Spironucleus salmonicida Highlights a Fish Pathogen Adapted to Fluctuating Environments.</title>
        <authorList>
            <person name="Xu F."/>
            <person name="Jerlstrom-Hultqvist J."/>
            <person name="Einarsson E."/>
            <person name="Astvaldsson A."/>
            <person name="Svard S.G."/>
            <person name="Andersson J.O."/>
        </authorList>
    </citation>
    <scope>NUCLEOTIDE SEQUENCE</scope>
    <source>
        <strain evidence="12">ATCC 50377</strain>
    </source>
</reference>
<dbReference type="InterPro" id="IPR005549">
    <property type="entry name" value="Kinetochore_Nuf2_N"/>
</dbReference>
<evidence type="ECO:0000256" key="7">
    <source>
        <dbReference type="ARBA" id="ARBA00023306"/>
    </source>
</evidence>
<dbReference type="Proteomes" id="UP000018208">
    <property type="component" value="Unassembled WGS sequence"/>
</dbReference>
<evidence type="ECO:0000256" key="6">
    <source>
        <dbReference type="ARBA" id="ARBA00023054"/>
    </source>
</evidence>
<keyword evidence="13" id="KW-1185">Reference proteome</keyword>
<keyword evidence="8" id="KW-0137">Centromere</keyword>
<evidence type="ECO:0000256" key="5">
    <source>
        <dbReference type="ARBA" id="ARBA00022776"/>
    </source>
</evidence>